<keyword evidence="4" id="KW-0539">Nucleus</keyword>
<evidence type="ECO:0000256" key="4">
    <source>
        <dbReference type="ARBA" id="ARBA00023242"/>
    </source>
</evidence>
<dbReference type="PANTHER" id="PTHR28605:SF1">
    <property type="entry name" value="CHROMOSOME TRANSMISSION FIDELITY FACTOR 8"/>
    <property type="match status" value="1"/>
</dbReference>
<dbReference type="InterPro" id="IPR018607">
    <property type="entry name" value="Ctf8"/>
</dbReference>
<evidence type="ECO:0000256" key="3">
    <source>
        <dbReference type="ARBA" id="ARBA00023125"/>
    </source>
</evidence>
<name>A0A9P9WBI4_9PEZI</name>
<comment type="subcellular location">
    <subcellularLocation>
        <location evidence="1">Nucleus</location>
    </subcellularLocation>
</comment>
<dbReference type="EMBL" id="JAFIMR010000048">
    <property type="protein sequence ID" value="KAI1855961.1"/>
    <property type="molecule type" value="Genomic_DNA"/>
</dbReference>
<accession>A0A9P9WBI4</accession>
<evidence type="ECO:0000256" key="6">
    <source>
        <dbReference type="ARBA" id="ARBA00038447"/>
    </source>
</evidence>
<keyword evidence="2" id="KW-0235">DNA replication</keyword>
<dbReference type="GO" id="GO:0003677">
    <property type="term" value="F:DNA binding"/>
    <property type="evidence" value="ECO:0007669"/>
    <property type="project" value="UniProtKB-KW"/>
</dbReference>
<dbReference type="Pfam" id="PF09696">
    <property type="entry name" value="Ctf8"/>
    <property type="match status" value="1"/>
</dbReference>
<reference evidence="7" key="1">
    <citation type="submission" date="2021-03" db="EMBL/GenBank/DDBJ databases">
        <title>Revisited historic fungal species revealed as producer of novel bioactive compounds through whole genome sequencing and comparative genomics.</title>
        <authorList>
            <person name="Vignolle G.A."/>
            <person name="Hochenegger N."/>
            <person name="Mach R.L."/>
            <person name="Mach-Aigner A.R."/>
            <person name="Javad Rahimi M."/>
            <person name="Salim K.A."/>
            <person name="Chan C.M."/>
            <person name="Lim L.B.L."/>
            <person name="Cai F."/>
            <person name="Druzhinina I.S."/>
            <person name="U'Ren J.M."/>
            <person name="Derntl C."/>
        </authorList>
    </citation>
    <scope>NUCLEOTIDE SEQUENCE</scope>
    <source>
        <strain evidence="7">TUCIM 5799</strain>
    </source>
</reference>
<keyword evidence="3" id="KW-0238">DNA-binding</keyword>
<dbReference type="Proteomes" id="UP000829685">
    <property type="component" value="Unassembled WGS sequence"/>
</dbReference>
<protein>
    <recommendedName>
        <fullName evidence="9">Sister chromatid cohesion protein Ctf8</fullName>
    </recommendedName>
</protein>
<organism evidence="7 8">
    <name type="scientific">Neoarthrinium moseri</name>
    <dbReference type="NCBI Taxonomy" id="1658444"/>
    <lineage>
        <taxon>Eukaryota</taxon>
        <taxon>Fungi</taxon>
        <taxon>Dikarya</taxon>
        <taxon>Ascomycota</taxon>
        <taxon>Pezizomycotina</taxon>
        <taxon>Sordariomycetes</taxon>
        <taxon>Xylariomycetidae</taxon>
        <taxon>Amphisphaeriales</taxon>
        <taxon>Apiosporaceae</taxon>
        <taxon>Neoarthrinium</taxon>
    </lineage>
</organism>
<dbReference type="GO" id="GO:0031390">
    <property type="term" value="C:Ctf18 RFC-like complex"/>
    <property type="evidence" value="ECO:0007669"/>
    <property type="project" value="InterPro"/>
</dbReference>
<evidence type="ECO:0000256" key="2">
    <source>
        <dbReference type="ARBA" id="ARBA00022705"/>
    </source>
</evidence>
<proteinExistence type="inferred from homology"/>
<gene>
    <name evidence="7" type="ORF">JX265_012044</name>
</gene>
<evidence type="ECO:0000313" key="8">
    <source>
        <dbReference type="Proteomes" id="UP000829685"/>
    </source>
</evidence>
<keyword evidence="8" id="KW-1185">Reference proteome</keyword>
<evidence type="ECO:0008006" key="9">
    <source>
        <dbReference type="Google" id="ProtNLM"/>
    </source>
</evidence>
<keyword evidence="5" id="KW-0131">Cell cycle</keyword>
<comment type="similarity">
    <text evidence="6">Belongs to the CTF8 family.</text>
</comment>
<dbReference type="GO" id="GO:0006260">
    <property type="term" value="P:DNA replication"/>
    <property type="evidence" value="ECO:0007669"/>
    <property type="project" value="UniProtKB-KW"/>
</dbReference>
<dbReference type="PANTHER" id="PTHR28605">
    <property type="entry name" value="CTF8, CHROMOSOME TRANSMISSION FIDELITY FACTOR 8 HOMOLOG (S. CEREVISIAE)"/>
    <property type="match status" value="1"/>
</dbReference>
<comment type="caution">
    <text evidence="7">The sequence shown here is derived from an EMBL/GenBank/DDBJ whole genome shotgun (WGS) entry which is preliminary data.</text>
</comment>
<evidence type="ECO:0000256" key="1">
    <source>
        <dbReference type="ARBA" id="ARBA00004123"/>
    </source>
</evidence>
<dbReference type="AlphaFoldDB" id="A0A9P9WBI4"/>
<dbReference type="GO" id="GO:0007064">
    <property type="term" value="P:mitotic sister chromatid cohesion"/>
    <property type="evidence" value="ECO:0007669"/>
    <property type="project" value="InterPro"/>
</dbReference>
<sequence length="153" mass="16881">MASSVKLYPRTLGATDLAANPLPQLIQTPSGMALLELQGTINLPQPDPDAEGLAPEVPIGRITFPDFNPNALDPSSTSWMKRVHLYVGQHQRLTGEVKKLPRAMAVIRRRQDPSKDVTMQDVEAEDKVADLEIVEIVKYKLIFSQRPEPVGTS</sequence>
<evidence type="ECO:0000256" key="5">
    <source>
        <dbReference type="ARBA" id="ARBA00023306"/>
    </source>
</evidence>
<evidence type="ECO:0000313" key="7">
    <source>
        <dbReference type="EMBL" id="KAI1855961.1"/>
    </source>
</evidence>